<reference evidence="2" key="2">
    <citation type="journal article" date="2016" name="Mol. Ecol.">
        <title>Population genomics of the filarial nematode parasite Wuchereria bancrofti from mosquitoes.</title>
        <authorList>
            <person name="Small S.T."/>
            <person name="Reimer L.J."/>
            <person name="Tisch D.J."/>
            <person name="King C.L."/>
            <person name="Christensen B.M."/>
            <person name="Siba P.M."/>
            <person name="Kazura J.W."/>
            <person name="Serre D."/>
            <person name="Zimmerman P.A."/>
        </authorList>
    </citation>
    <scope>NUCLEOTIDE SEQUENCE</scope>
    <source>
        <strain evidence="2">pt0022</strain>
    </source>
</reference>
<dbReference type="Proteomes" id="UP000093561">
    <property type="component" value="Unassembled WGS sequence"/>
</dbReference>
<reference evidence="2" key="1">
    <citation type="submission" date="2015-03" db="EMBL/GenBank/DDBJ databases">
        <title>Wuchereria bancrofti Genome Sequencing Papua New Guinea Strain.</title>
        <authorList>
            <person name="Small S.T."/>
            <person name="Serre D."/>
            <person name="Zimmerman P.A."/>
        </authorList>
    </citation>
    <scope>NUCLEOTIDE SEQUENCE [LARGE SCALE GENOMIC DNA]</scope>
    <source>
        <strain evidence="2">pt0022</strain>
    </source>
</reference>
<accession>A0AAF5Q7M1</accession>
<evidence type="ECO:0000313" key="3">
    <source>
        <dbReference type="WBParaSite" id="mrna-Wban_10870"/>
    </source>
</evidence>
<sequence length="98" mass="10872">MKMHKDPETQFYMSKIACDGYSALGCGSVNLWINSAHTAQNYITDALIAERKESSLITLYQYDPTLCPQTPPPEAMVIRSTLPQSQCAQQLSLSLTIC</sequence>
<dbReference type="AlphaFoldDB" id="A0AAF5Q7M1"/>
<evidence type="ECO:0000313" key="2">
    <source>
        <dbReference type="Proteomes" id="UP000093561"/>
    </source>
</evidence>
<reference evidence="3" key="3">
    <citation type="submission" date="2024-02" db="UniProtKB">
        <authorList>
            <consortium name="WormBaseParasite"/>
        </authorList>
    </citation>
    <scope>IDENTIFICATION</scope>
    <source>
        <strain evidence="3">pt0022</strain>
    </source>
</reference>
<organism evidence="2 3">
    <name type="scientific">Wuchereria bancrofti</name>
    <dbReference type="NCBI Taxonomy" id="6293"/>
    <lineage>
        <taxon>Eukaryota</taxon>
        <taxon>Metazoa</taxon>
        <taxon>Ecdysozoa</taxon>
        <taxon>Nematoda</taxon>
        <taxon>Chromadorea</taxon>
        <taxon>Rhabditida</taxon>
        <taxon>Spirurina</taxon>
        <taxon>Spiruromorpha</taxon>
        <taxon>Filarioidea</taxon>
        <taxon>Onchocercidae</taxon>
        <taxon>Wuchereria</taxon>
    </lineage>
</organism>
<dbReference type="InterPro" id="IPR058586">
    <property type="entry name" value="Ajm-1"/>
</dbReference>
<evidence type="ECO:0000259" key="1">
    <source>
        <dbReference type="Pfam" id="PF26649"/>
    </source>
</evidence>
<dbReference type="WBParaSite" id="mrna-Wban_10870">
    <property type="protein sequence ID" value="mrna-Wban_10870"/>
    <property type="gene ID" value="Wban_10870"/>
</dbReference>
<protein>
    <recommendedName>
        <fullName evidence="1">Apical junction molecule ajm1 alpha/beta domain-containing protein</fullName>
    </recommendedName>
</protein>
<feature type="domain" description="Apical junction molecule ajm1 alpha/beta" evidence="1">
    <location>
        <begin position="2"/>
        <end position="54"/>
    </location>
</feature>
<name>A0AAF5Q7M1_WUCBA</name>
<dbReference type="Pfam" id="PF26649">
    <property type="entry name" value="Ajm-1"/>
    <property type="match status" value="1"/>
</dbReference>
<proteinExistence type="predicted"/>